<gene>
    <name evidence="1" type="ORF">AArc1_0590</name>
</gene>
<protein>
    <submittedName>
        <fullName evidence="1">Polyketide cyclase/dehydrase family protein</fullName>
    </submittedName>
</protein>
<dbReference type="CDD" id="cd07812">
    <property type="entry name" value="SRPBCC"/>
    <property type="match status" value="1"/>
</dbReference>
<dbReference type="Proteomes" id="UP000258707">
    <property type="component" value="Chromosome"/>
</dbReference>
<sequence length="145" mass="16413">MLTVSDSIEIDTDVERVFEYLDDPYNHAEVTPSLSDVRDVEPLENGGKRLAFTYQMAGIGLDGELVQTVAEPNERLTFDMRGRLEGEIDLALEPTADGTQLTYTGRYDLPGAVLSRVAEPFVRRYNERELQTTLENTKNRLEVEE</sequence>
<organism evidence="1 2">
    <name type="scientific">Natrarchaeobaculum sulfurireducens</name>
    <dbReference type="NCBI Taxonomy" id="2044521"/>
    <lineage>
        <taxon>Archaea</taxon>
        <taxon>Methanobacteriati</taxon>
        <taxon>Methanobacteriota</taxon>
        <taxon>Stenosarchaea group</taxon>
        <taxon>Halobacteria</taxon>
        <taxon>Halobacteriales</taxon>
        <taxon>Natrialbaceae</taxon>
        <taxon>Natrarchaeobaculum</taxon>
    </lineage>
</organism>
<dbReference type="GeneID" id="37637404"/>
<dbReference type="SUPFAM" id="SSF55961">
    <property type="entry name" value="Bet v1-like"/>
    <property type="match status" value="1"/>
</dbReference>
<proteinExistence type="predicted"/>
<dbReference type="EMBL" id="CP024047">
    <property type="protein sequence ID" value="AXR76934.1"/>
    <property type="molecule type" value="Genomic_DNA"/>
</dbReference>
<dbReference type="RefSeq" id="WP_117363139.1">
    <property type="nucleotide sequence ID" value="NZ_CP024047.1"/>
</dbReference>
<evidence type="ECO:0000313" key="1">
    <source>
        <dbReference type="EMBL" id="AXR76934.1"/>
    </source>
</evidence>
<dbReference type="InterPro" id="IPR023393">
    <property type="entry name" value="START-like_dom_sf"/>
</dbReference>
<evidence type="ECO:0000313" key="2">
    <source>
        <dbReference type="Proteomes" id="UP000258707"/>
    </source>
</evidence>
<dbReference type="Pfam" id="PF10604">
    <property type="entry name" value="Polyketide_cyc2"/>
    <property type="match status" value="1"/>
</dbReference>
<name>A0A346PBN9_9EURY</name>
<dbReference type="InterPro" id="IPR019587">
    <property type="entry name" value="Polyketide_cyclase/dehydratase"/>
</dbReference>
<accession>A0A346PBN9</accession>
<dbReference type="Gene3D" id="3.30.530.20">
    <property type="match status" value="1"/>
</dbReference>
<dbReference type="AlphaFoldDB" id="A0A346PBN9"/>
<reference evidence="2" key="1">
    <citation type="submission" date="2017-10" db="EMBL/GenBank/DDBJ databases">
        <title>Phenotypic and genomic properties of facultatively anaerobic sulfur-reducing natronoarchaea from hypersaline soda lakes.</title>
        <authorList>
            <person name="Sorokin D.Y."/>
            <person name="Kublanov I.V."/>
            <person name="Roman P."/>
            <person name="Sinninghe Damste J.S."/>
            <person name="Golyshin P.N."/>
            <person name="Rojo D."/>
            <person name="Ciordia S."/>
            <person name="Mena Md.C."/>
            <person name="Ferrer M."/>
            <person name="Messina E."/>
            <person name="Smedile F."/>
            <person name="La Spada G."/>
            <person name="La Cono V."/>
            <person name="Yakimov M.M."/>
        </authorList>
    </citation>
    <scope>NUCLEOTIDE SEQUENCE [LARGE SCALE GENOMIC DNA]</scope>
    <source>
        <strain evidence="2">AArc1</strain>
    </source>
</reference>
<dbReference type="KEGG" id="nan:AArc1_0590"/>